<proteinExistence type="predicted"/>
<organism evidence="1 2">
    <name type="scientific">Gloeothece citriformis (strain PCC 7424)</name>
    <name type="common">Cyanothece sp. (strain PCC 7424)</name>
    <dbReference type="NCBI Taxonomy" id="65393"/>
    <lineage>
        <taxon>Bacteria</taxon>
        <taxon>Bacillati</taxon>
        <taxon>Cyanobacteriota</taxon>
        <taxon>Cyanophyceae</taxon>
        <taxon>Oscillatoriophycideae</taxon>
        <taxon>Chroococcales</taxon>
        <taxon>Aphanothecaceae</taxon>
        <taxon>Gloeothece</taxon>
        <taxon>Gloeothece citriformis</taxon>
    </lineage>
</organism>
<evidence type="ECO:0000313" key="2">
    <source>
        <dbReference type="Proteomes" id="UP000002384"/>
    </source>
</evidence>
<dbReference type="EMBL" id="CP001291">
    <property type="protein sequence ID" value="ACK70120.1"/>
    <property type="molecule type" value="Genomic_DNA"/>
</dbReference>
<accession>B7KB10</accession>
<keyword evidence="2" id="KW-1185">Reference proteome</keyword>
<name>B7KB10_GLOC7</name>
<dbReference type="Proteomes" id="UP000002384">
    <property type="component" value="Chromosome"/>
</dbReference>
<dbReference type="OrthoDB" id="573792at2"/>
<dbReference type="KEGG" id="cyc:PCC7424_1684"/>
<dbReference type="HOGENOM" id="CLU_191595_0_0_3"/>
<dbReference type="AlphaFoldDB" id="B7KB10"/>
<dbReference type="eggNOG" id="ENOG5032GTE">
    <property type="taxonomic scope" value="Bacteria"/>
</dbReference>
<sequence>MAIATSVEQIYADLDKIDQVDSVTGAIYRERAQDVLATPTIALQLRKAIAERLSQMNQLLMLKTVDGEDSY</sequence>
<evidence type="ECO:0000313" key="1">
    <source>
        <dbReference type="EMBL" id="ACK70120.1"/>
    </source>
</evidence>
<gene>
    <name evidence="1" type="ordered locus">PCC7424_1684</name>
</gene>
<protein>
    <submittedName>
        <fullName evidence="1">Uncharacterized protein</fullName>
    </submittedName>
</protein>
<reference evidence="2" key="1">
    <citation type="journal article" date="2011" name="MBio">
        <title>Novel metabolic attributes of the genus Cyanothece, comprising a group of unicellular nitrogen-fixing Cyanobacteria.</title>
        <authorList>
            <person name="Bandyopadhyay A."/>
            <person name="Elvitigala T."/>
            <person name="Welsh E."/>
            <person name="Stockel J."/>
            <person name="Liberton M."/>
            <person name="Min H."/>
            <person name="Sherman L.A."/>
            <person name="Pakrasi H.B."/>
        </authorList>
    </citation>
    <scope>NUCLEOTIDE SEQUENCE [LARGE SCALE GENOMIC DNA]</scope>
    <source>
        <strain evidence="2">PCC 7424</strain>
    </source>
</reference>
<dbReference type="RefSeq" id="WP_012599064.1">
    <property type="nucleotide sequence ID" value="NC_011729.1"/>
</dbReference>